<reference evidence="3" key="1">
    <citation type="journal article" date="2019" name="Int. J. Syst. Evol. Microbiol.">
        <title>The Global Catalogue of Microorganisms (GCM) 10K type strain sequencing project: providing services to taxonomists for standard genome sequencing and annotation.</title>
        <authorList>
            <consortium name="The Broad Institute Genomics Platform"/>
            <consortium name="The Broad Institute Genome Sequencing Center for Infectious Disease"/>
            <person name="Wu L."/>
            <person name="Ma J."/>
        </authorList>
    </citation>
    <scope>NUCLEOTIDE SEQUENCE [LARGE SCALE GENOMIC DNA]</scope>
    <source>
        <strain evidence="3">CCUG 59189</strain>
    </source>
</reference>
<evidence type="ECO:0000256" key="1">
    <source>
        <dbReference type="SAM" id="Phobius"/>
    </source>
</evidence>
<proteinExistence type="predicted"/>
<feature type="transmembrane region" description="Helical" evidence="1">
    <location>
        <begin position="89"/>
        <end position="112"/>
    </location>
</feature>
<dbReference type="Pfam" id="PF24686">
    <property type="entry name" value="FLQE3_permease"/>
    <property type="match status" value="1"/>
</dbReference>
<feature type="transmembrane region" description="Helical" evidence="1">
    <location>
        <begin position="20"/>
        <end position="38"/>
    </location>
</feature>
<protein>
    <recommendedName>
        <fullName evidence="4">ABC transporter permease</fullName>
    </recommendedName>
</protein>
<feature type="transmembrane region" description="Helical" evidence="1">
    <location>
        <begin position="44"/>
        <end position="68"/>
    </location>
</feature>
<feature type="transmembrane region" description="Helical" evidence="1">
    <location>
        <begin position="118"/>
        <end position="141"/>
    </location>
</feature>
<dbReference type="Proteomes" id="UP001597262">
    <property type="component" value="Unassembled WGS sequence"/>
</dbReference>
<dbReference type="EMBL" id="JBHTLM010000032">
    <property type="protein sequence ID" value="MFD1179486.1"/>
    <property type="molecule type" value="Genomic_DNA"/>
</dbReference>
<accession>A0ABW3S631</accession>
<dbReference type="RefSeq" id="WP_379321911.1">
    <property type="nucleotide sequence ID" value="NZ_JBHTLM010000032.1"/>
</dbReference>
<organism evidence="2 3">
    <name type="scientific">Paenibacillus puldeungensis</name>
    <dbReference type="NCBI Taxonomy" id="696536"/>
    <lineage>
        <taxon>Bacteria</taxon>
        <taxon>Bacillati</taxon>
        <taxon>Bacillota</taxon>
        <taxon>Bacilli</taxon>
        <taxon>Bacillales</taxon>
        <taxon>Paenibacillaceae</taxon>
        <taxon>Paenibacillus</taxon>
    </lineage>
</organism>
<keyword evidence="1" id="KW-1133">Transmembrane helix</keyword>
<evidence type="ECO:0000313" key="2">
    <source>
        <dbReference type="EMBL" id="MFD1179486.1"/>
    </source>
</evidence>
<feature type="transmembrane region" description="Helical" evidence="1">
    <location>
        <begin position="193"/>
        <end position="211"/>
    </location>
</feature>
<evidence type="ECO:0008006" key="4">
    <source>
        <dbReference type="Google" id="ProtNLM"/>
    </source>
</evidence>
<gene>
    <name evidence="2" type="ORF">ACFQ3W_24760</name>
</gene>
<name>A0ABW3S631_9BACL</name>
<keyword evidence="1" id="KW-0812">Transmembrane</keyword>
<dbReference type="InterPro" id="IPR056926">
    <property type="entry name" value="FLQE3_permease"/>
</dbReference>
<keyword evidence="1" id="KW-0472">Membrane</keyword>
<keyword evidence="3" id="KW-1185">Reference proteome</keyword>
<comment type="caution">
    <text evidence="2">The sequence shown here is derived from an EMBL/GenBank/DDBJ whole genome shotgun (WGS) entry which is preliminary data.</text>
</comment>
<evidence type="ECO:0000313" key="3">
    <source>
        <dbReference type="Proteomes" id="UP001597262"/>
    </source>
</evidence>
<feature type="transmembrane region" description="Helical" evidence="1">
    <location>
        <begin position="148"/>
        <end position="169"/>
    </location>
</feature>
<sequence length="227" mass="24647">MRTKALLIGDVRFQYKYGFYFIYLVFTLIYISLLYALPDTWRDQAAVLMIFSDPAAMGLYFMGAIVLFEKSERVLNSIAISPVKPLEYVTAKLISLAIISTIVGWLIGVFGGVVENPFFFLLGVFLGSCLFSAVGLMVAAGIGTLNQFIVATIPAELIINVPAIVYLFGWKPGWLILHPGASIIELCQNGPNAWLAAIILAVWVGITAGVARHTVAKSLQALGGVKL</sequence>